<comment type="subcellular location">
    <subcellularLocation>
        <location evidence="1">Nucleus</location>
    </subcellularLocation>
</comment>
<organism evidence="6 7">
    <name type="scientific">Ceratobasidium theobromae</name>
    <dbReference type="NCBI Taxonomy" id="1582974"/>
    <lineage>
        <taxon>Eukaryota</taxon>
        <taxon>Fungi</taxon>
        <taxon>Dikarya</taxon>
        <taxon>Basidiomycota</taxon>
        <taxon>Agaricomycotina</taxon>
        <taxon>Agaricomycetes</taxon>
        <taxon>Cantharellales</taxon>
        <taxon>Ceratobasidiaceae</taxon>
        <taxon>Ceratobasidium</taxon>
    </lineage>
</organism>
<keyword evidence="2" id="KW-0805">Transcription regulation</keyword>
<feature type="region of interest" description="Disordered" evidence="5">
    <location>
        <begin position="82"/>
        <end position="102"/>
    </location>
</feature>
<protein>
    <submittedName>
        <fullName evidence="6">Transcriptional regulator of RNA polII, SAGA, subunit</fullName>
    </submittedName>
</protein>
<evidence type="ECO:0000256" key="4">
    <source>
        <dbReference type="ARBA" id="ARBA00023242"/>
    </source>
</evidence>
<comment type="caution">
    <text evidence="6">The sequence shown here is derived from an EMBL/GenBank/DDBJ whole genome shotgun (WGS) entry which is preliminary data.</text>
</comment>
<feature type="region of interest" description="Disordered" evidence="5">
    <location>
        <begin position="283"/>
        <end position="305"/>
    </location>
</feature>
<evidence type="ECO:0000256" key="5">
    <source>
        <dbReference type="SAM" id="MobiDB-lite"/>
    </source>
</evidence>
<accession>A0A5N5QT81</accession>
<dbReference type="GO" id="GO:0005634">
    <property type="term" value="C:nucleus"/>
    <property type="evidence" value="ECO:0007669"/>
    <property type="project" value="UniProtKB-SubCell"/>
</dbReference>
<dbReference type="AlphaFoldDB" id="A0A5N5QT81"/>
<feature type="compositionally biased region" description="Basic and acidic residues" evidence="5">
    <location>
        <begin position="286"/>
        <end position="305"/>
    </location>
</feature>
<dbReference type="GO" id="GO:0006357">
    <property type="term" value="P:regulation of transcription by RNA polymerase II"/>
    <property type="evidence" value="ECO:0007669"/>
    <property type="project" value="TreeGrafter"/>
</dbReference>
<name>A0A5N5QT81_9AGAM</name>
<evidence type="ECO:0000313" key="6">
    <source>
        <dbReference type="EMBL" id="KAB5594781.1"/>
    </source>
</evidence>
<dbReference type="InterPro" id="IPR024738">
    <property type="entry name" value="Hfi1/Tada1"/>
</dbReference>
<sequence length="370" mass="40080">MVSNFLTPTSPLVIKAELVGLLGSKGRPYWNTLSEFIKAKISRTEFEERVTEWLTTPRLVSLHNSLITALIYSASAPLGSDSLDGLNGSKPRSRRRLLAHEKDGDSPRLRRWAVDIGRQERERIRSIAGSASRTTTGAARGKRGDIAATPGLRSEIRSERGVRLMKERGNPPGTHLAIPLCETTRMLPTQQNLFDRMSLIASQHDMTSSKTAVALLMTSLDAHLKHLSGRALDISGPSSSRGSVFNAQRADAVGSTVSGAAMEAILTLAPFEVPGSSASSLLLGDHGYKKPQDSKDSINDKEEEDHYSPMMIDHSSSKQPSNMMMNGYGLRRPDPGVTGSTELWKKLMSQDATSSSSDVVKTRALVTGAA</sequence>
<dbReference type="EMBL" id="SSOP01000016">
    <property type="protein sequence ID" value="KAB5594781.1"/>
    <property type="molecule type" value="Genomic_DNA"/>
</dbReference>
<dbReference type="Proteomes" id="UP000383932">
    <property type="component" value="Unassembled WGS sequence"/>
</dbReference>
<dbReference type="PANTHER" id="PTHR21277">
    <property type="entry name" value="TRANSCRIPTIONAL ADAPTER 1"/>
    <property type="match status" value="1"/>
</dbReference>
<keyword evidence="4" id="KW-0539">Nucleus</keyword>
<reference evidence="6 7" key="1">
    <citation type="journal article" date="2019" name="Fungal Biol. Biotechnol.">
        <title>Draft genome sequence of fastidious pathogen Ceratobasidium theobromae, which causes vascular-streak dieback in Theobroma cacao.</title>
        <authorList>
            <person name="Ali S.S."/>
            <person name="Asman A."/>
            <person name="Shao J."/>
            <person name="Firmansyah A.P."/>
            <person name="Susilo A.W."/>
            <person name="Rosmana A."/>
            <person name="McMahon P."/>
            <person name="Junaid M."/>
            <person name="Guest D."/>
            <person name="Kheng T.Y."/>
            <person name="Meinhardt L.W."/>
            <person name="Bailey B.A."/>
        </authorList>
    </citation>
    <scope>NUCLEOTIDE SEQUENCE [LARGE SCALE GENOMIC DNA]</scope>
    <source>
        <strain evidence="6 7">CT2</strain>
    </source>
</reference>
<evidence type="ECO:0000256" key="1">
    <source>
        <dbReference type="ARBA" id="ARBA00004123"/>
    </source>
</evidence>
<dbReference type="GO" id="GO:0000124">
    <property type="term" value="C:SAGA complex"/>
    <property type="evidence" value="ECO:0007669"/>
    <property type="project" value="TreeGrafter"/>
</dbReference>
<evidence type="ECO:0000256" key="3">
    <source>
        <dbReference type="ARBA" id="ARBA00023163"/>
    </source>
</evidence>
<evidence type="ECO:0000313" key="7">
    <source>
        <dbReference type="Proteomes" id="UP000383932"/>
    </source>
</evidence>
<gene>
    <name evidence="6" type="ORF">CTheo_1760</name>
</gene>
<dbReference type="OrthoDB" id="10264870at2759"/>
<evidence type="ECO:0000256" key="2">
    <source>
        <dbReference type="ARBA" id="ARBA00023015"/>
    </source>
</evidence>
<dbReference type="Pfam" id="PF12767">
    <property type="entry name" value="SAGA-Tad1"/>
    <property type="match status" value="1"/>
</dbReference>
<proteinExistence type="predicted"/>
<dbReference type="PANTHER" id="PTHR21277:SF5">
    <property type="entry name" value="TRANSCRIPTIONAL ADAPTER 1"/>
    <property type="match status" value="1"/>
</dbReference>
<keyword evidence="3" id="KW-0804">Transcription</keyword>
<keyword evidence="7" id="KW-1185">Reference proteome</keyword>
<dbReference type="GO" id="GO:0003713">
    <property type="term" value="F:transcription coactivator activity"/>
    <property type="evidence" value="ECO:0007669"/>
    <property type="project" value="TreeGrafter"/>
</dbReference>